<evidence type="ECO:0000256" key="5">
    <source>
        <dbReference type="ARBA" id="ARBA00022989"/>
    </source>
</evidence>
<dbReference type="EMBL" id="JAQQFM010000001">
    <property type="protein sequence ID" value="MFL9923196.1"/>
    <property type="molecule type" value="Genomic_DNA"/>
</dbReference>
<proteinExistence type="inferred from homology"/>
<dbReference type="PANTHER" id="PTHR30558:SF7">
    <property type="entry name" value="TOL-PAL SYSTEM PROTEIN TOLR"/>
    <property type="match status" value="1"/>
</dbReference>
<evidence type="ECO:0000256" key="3">
    <source>
        <dbReference type="ARBA" id="ARBA00022475"/>
    </source>
</evidence>
<name>A0ABW9A2T7_9BURK</name>
<keyword evidence="3" id="KW-1003">Cell membrane</keyword>
<evidence type="ECO:0000313" key="10">
    <source>
        <dbReference type="Proteomes" id="UP001629246"/>
    </source>
</evidence>
<keyword evidence="4 7" id="KW-0812">Transmembrane</keyword>
<dbReference type="PANTHER" id="PTHR30558">
    <property type="entry name" value="EXBD MEMBRANE COMPONENT OF PMF-DRIVEN MACROMOLECULE IMPORT SYSTEM"/>
    <property type="match status" value="1"/>
</dbReference>
<comment type="similarity">
    <text evidence="2 7">Belongs to the ExbD/TolR family.</text>
</comment>
<evidence type="ECO:0000256" key="7">
    <source>
        <dbReference type="RuleBase" id="RU003879"/>
    </source>
</evidence>
<protein>
    <submittedName>
        <fullName evidence="9">ExbD/TolR family protein</fullName>
    </submittedName>
</protein>
<dbReference type="Pfam" id="PF02472">
    <property type="entry name" value="ExbD"/>
    <property type="match status" value="1"/>
</dbReference>
<evidence type="ECO:0000256" key="4">
    <source>
        <dbReference type="ARBA" id="ARBA00022692"/>
    </source>
</evidence>
<evidence type="ECO:0000256" key="8">
    <source>
        <dbReference type="SAM" id="Phobius"/>
    </source>
</evidence>
<gene>
    <name evidence="9" type="ORF">PQR62_02885</name>
</gene>
<comment type="caution">
    <text evidence="9">The sequence shown here is derived from an EMBL/GenBank/DDBJ whole genome shotgun (WGS) entry which is preliminary data.</text>
</comment>
<dbReference type="Proteomes" id="UP001629246">
    <property type="component" value="Unassembled WGS sequence"/>
</dbReference>
<sequence>MSGPSMRGGRTRKFKSEINVVPYIDVMLVLLIIFMVAAPITNPSVINLPTAGKSSLTPADYIEIALKPNTQATIRINGPKGGGKKAETVTGKTDLSERLQALHNDNPDLPVMISADKEIKYDEVVQVISEAKKQGIARVGLATK</sequence>
<evidence type="ECO:0000256" key="1">
    <source>
        <dbReference type="ARBA" id="ARBA00004162"/>
    </source>
</evidence>
<organism evidence="9 10">
    <name type="scientific">Herbaspirillum lusitanum</name>
    <dbReference type="NCBI Taxonomy" id="213312"/>
    <lineage>
        <taxon>Bacteria</taxon>
        <taxon>Pseudomonadati</taxon>
        <taxon>Pseudomonadota</taxon>
        <taxon>Betaproteobacteria</taxon>
        <taxon>Burkholderiales</taxon>
        <taxon>Oxalobacteraceae</taxon>
        <taxon>Herbaspirillum</taxon>
    </lineage>
</organism>
<keyword evidence="10" id="KW-1185">Reference proteome</keyword>
<evidence type="ECO:0000256" key="6">
    <source>
        <dbReference type="ARBA" id="ARBA00023136"/>
    </source>
</evidence>
<dbReference type="RefSeq" id="WP_408154573.1">
    <property type="nucleotide sequence ID" value="NZ_JAQQFM010000001.1"/>
</dbReference>
<dbReference type="InterPro" id="IPR003400">
    <property type="entry name" value="ExbD"/>
</dbReference>
<keyword evidence="5 8" id="KW-1133">Transmembrane helix</keyword>
<keyword evidence="6 8" id="KW-0472">Membrane</keyword>
<keyword evidence="7" id="KW-0813">Transport</keyword>
<accession>A0ABW9A2T7</accession>
<keyword evidence="7" id="KW-0653">Protein transport</keyword>
<evidence type="ECO:0000313" key="9">
    <source>
        <dbReference type="EMBL" id="MFL9923196.1"/>
    </source>
</evidence>
<feature type="transmembrane region" description="Helical" evidence="8">
    <location>
        <begin position="20"/>
        <end position="40"/>
    </location>
</feature>
<comment type="subcellular location">
    <subcellularLocation>
        <location evidence="1">Cell membrane</location>
        <topology evidence="1">Single-pass membrane protein</topology>
    </subcellularLocation>
    <subcellularLocation>
        <location evidence="7">Cell membrane</location>
        <topology evidence="7">Single-pass type II membrane protein</topology>
    </subcellularLocation>
</comment>
<reference evidence="9 10" key="1">
    <citation type="journal article" date="2024" name="Chem. Sci.">
        <title>Discovery of megapolipeptins by genome mining of a Burkholderiales bacteria collection.</title>
        <authorList>
            <person name="Paulo B.S."/>
            <person name="Recchia M.J.J."/>
            <person name="Lee S."/>
            <person name="Fergusson C.H."/>
            <person name="Romanowski S.B."/>
            <person name="Hernandez A."/>
            <person name="Krull N."/>
            <person name="Liu D.Y."/>
            <person name="Cavanagh H."/>
            <person name="Bos A."/>
            <person name="Gray C.A."/>
            <person name="Murphy B.T."/>
            <person name="Linington R.G."/>
            <person name="Eustaquio A.S."/>
        </authorList>
    </citation>
    <scope>NUCLEOTIDE SEQUENCE [LARGE SCALE GENOMIC DNA]</scope>
    <source>
        <strain evidence="9 10">RL21-008-BIB-A</strain>
    </source>
</reference>
<dbReference type="Gene3D" id="3.30.420.270">
    <property type="match status" value="1"/>
</dbReference>
<evidence type="ECO:0000256" key="2">
    <source>
        <dbReference type="ARBA" id="ARBA00005811"/>
    </source>
</evidence>